<sequence>MTPSSPGWTTVARLDAERMVDALRGQGVRLSMEGPCPGGQVGAAYVRWEEDGRRGVLKWRPRSSVGEARTGPLAVVEALREVGYPAPATDLVTQVGDAVVTVQEVLPGTGVDRLTPAHLDQLLRLNETQADRLAGRPHVPAAALHLRDDGPGFCLHEPLRRHSPRTAALERRISALADHYPPLLPGNDAVHYDFHPGNLLATGPDITGVIDWDGAARGDRRFDLVTLRFGLHAANASPAVTDRLDTVLATLPDHVLTPAWAHMSLRLTDWTIRHPTPTGPTPWLTLADRYLP</sequence>
<feature type="domain" description="Aminoglycoside phosphotransferase" evidence="1">
    <location>
        <begin position="37"/>
        <end position="228"/>
    </location>
</feature>
<dbReference type="AlphaFoldDB" id="A0ABD5DZG1"/>
<gene>
    <name evidence="2" type="ORF">RM574_01315</name>
</gene>
<organism evidence="2 3">
    <name type="scientific">Streptomyces evansiae</name>
    <dbReference type="NCBI Taxonomy" id="3075535"/>
    <lineage>
        <taxon>Bacteria</taxon>
        <taxon>Bacillati</taxon>
        <taxon>Actinomycetota</taxon>
        <taxon>Actinomycetes</taxon>
        <taxon>Kitasatosporales</taxon>
        <taxon>Streptomycetaceae</taxon>
        <taxon>Streptomyces</taxon>
    </lineage>
</organism>
<dbReference type="InterPro" id="IPR011009">
    <property type="entry name" value="Kinase-like_dom_sf"/>
</dbReference>
<protein>
    <submittedName>
        <fullName evidence="2">Phosphotransferase</fullName>
    </submittedName>
</protein>
<comment type="caution">
    <text evidence="2">The sequence shown here is derived from an EMBL/GenBank/DDBJ whole genome shotgun (WGS) entry which is preliminary data.</text>
</comment>
<dbReference type="InterPro" id="IPR002575">
    <property type="entry name" value="Aminoglycoside_PTrfase"/>
</dbReference>
<evidence type="ECO:0000313" key="2">
    <source>
        <dbReference type="EMBL" id="MDT0414116.1"/>
    </source>
</evidence>
<dbReference type="Gene3D" id="3.90.1200.10">
    <property type="match status" value="1"/>
</dbReference>
<dbReference type="RefSeq" id="WP_093854771.1">
    <property type="nucleotide sequence ID" value="NZ_JAVRER010000002.1"/>
</dbReference>
<dbReference type="Proteomes" id="UP001183607">
    <property type="component" value="Unassembled WGS sequence"/>
</dbReference>
<dbReference type="Pfam" id="PF01636">
    <property type="entry name" value="APH"/>
    <property type="match status" value="1"/>
</dbReference>
<accession>A0ABD5DZG1</accession>
<evidence type="ECO:0000313" key="3">
    <source>
        <dbReference type="Proteomes" id="UP001183607"/>
    </source>
</evidence>
<proteinExistence type="predicted"/>
<dbReference type="SUPFAM" id="SSF56112">
    <property type="entry name" value="Protein kinase-like (PK-like)"/>
    <property type="match status" value="1"/>
</dbReference>
<name>A0ABD5DZG1_9ACTN</name>
<reference evidence="3" key="1">
    <citation type="submission" date="2023-07" db="EMBL/GenBank/DDBJ databases">
        <title>30 novel species of actinomycetes from the DSMZ collection.</title>
        <authorList>
            <person name="Nouioui I."/>
        </authorList>
    </citation>
    <scope>NUCLEOTIDE SEQUENCE [LARGE SCALE GENOMIC DNA]</scope>
    <source>
        <strain evidence="3">DSM 41982</strain>
    </source>
</reference>
<evidence type="ECO:0000259" key="1">
    <source>
        <dbReference type="Pfam" id="PF01636"/>
    </source>
</evidence>
<dbReference type="EMBL" id="JAVRER010000002">
    <property type="protein sequence ID" value="MDT0414116.1"/>
    <property type="molecule type" value="Genomic_DNA"/>
</dbReference>